<evidence type="ECO:0000313" key="2">
    <source>
        <dbReference type="EMBL" id="WEF20860.1"/>
    </source>
</evidence>
<evidence type="ECO:0000259" key="1">
    <source>
        <dbReference type="Pfam" id="PF13649"/>
    </source>
</evidence>
<dbReference type="SUPFAM" id="SSF53335">
    <property type="entry name" value="S-adenosyl-L-methionine-dependent methyltransferases"/>
    <property type="match status" value="1"/>
</dbReference>
<dbReference type="GO" id="GO:0032259">
    <property type="term" value="P:methylation"/>
    <property type="evidence" value="ECO:0007669"/>
    <property type="project" value="UniProtKB-KW"/>
</dbReference>
<proteinExistence type="predicted"/>
<accession>A0AAJ6AQB6</accession>
<dbReference type="GeneID" id="87017296"/>
<feature type="domain" description="Methyltransferase" evidence="1">
    <location>
        <begin position="45"/>
        <end position="139"/>
    </location>
</feature>
<dbReference type="InterPro" id="IPR041698">
    <property type="entry name" value="Methyltransf_25"/>
</dbReference>
<sequence>MADESQNRYGALAARVYHLDKPIGHSFGDVEFYGDVLSAIAGPVFEPAVGSGRVLIPLLERGINISGSDPSNEMLDVCRAECARRGLETTLSVGTFESIPQDLELSAVIIPAGSIQLLTDPVRVQHVFARVRSALCDGGQFVFDLDPLSTLAQAEAPARCWTDGADTLTMTSALERTDYAAQTTVSQLRYELWRNGELQHTELDRFALRFWGTNEVVLALEAAGFAHVELIADYTPGRQVTADTVTTTVIATKSL</sequence>
<dbReference type="Proteomes" id="UP001214756">
    <property type="component" value="Chromosome"/>
</dbReference>
<keyword evidence="2" id="KW-0489">Methyltransferase</keyword>
<protein>
    <submittedName>
        <fullName evidence="2">Class I SAM-dependent methyltransferase</fullName>
    </submittedName>
</protein>
<dbReference type="GO" id="GO:0008168">
    <property type="term" value="F:methyltransferase activity"/>
    <property type="evidence" value="ECO:0007669"/>
    <property type="project" value="UniProtKB-KW"/>
</dbReference>
<organism evidence="2 3">
    <name type="scientific">Microbacterium maritypicum</name>
    <name type="common">Microbacterium liquefaciens</name>
    <dbReference type="NCBI Taxonomy" id="33918"/>
    <lineage>
        <taxon>Bacteria</taxon>
        <taxon>Bacillati</taxon>
        <taxon>Actinomycetota</taxon>
        <taxon>Actinomycetes</taxon>
        <taxon>Micrococcales</taxon>
        <taxon>Microbacteriaceae</taxon>
        <taxon>Microbacterium</taxon>
    </lineage>
</organism>
<dbReference type="Gene3D" id="3.40.50.150">
    <property type="entry name" value="Vaccinia Virus protein VP39"/>
    <property type="match status" value="1"/>
</dbReference>
<dbReference type="RefSeq" id="WP_017829687.1">
    <property type="nucleotide sequence ID" value="NZ_CBDRLE010000001.1"/>
</dbReference>
<evidence type="ECO:0000313" key="3">
    <source>
        <dbReference type="Proteomes" id="UP001214756"/>
    </source>
</evidence>
<dbReference type="AlphaFoldDB" id="A0AAJ6AQB6"/>
<keyword evidence="2" id="KW-0808">Transferase</keyword>
<dbReference type="EMBL" id="CP118606">
    <property type="protein sequence ID" value="WEF20860.1"/>
    <property type="molecule type" value="Genomic_DNA"/>
</dbReference>
<dbReference type="Pfam" id="PF13649">
    <property type="entry name" value="Methyltransf_25"/>
    <property type="match status" value="1"/>
</dbReference>
<dbReference type="InterPro" id="IPR029063">
    <property type="entry name" value="SAM-dependent_MTases_sf"/>
</dbReference>
<name>A0AAJ6AQB6_MICMQ</name>
<gene>
    <name evidence="2" type="ORF">PWF71_16460</name>
</gene>
<dbReference type="Gene3D" id="2.20.130.10">
    <property type="entry name" value="CAC2371-like domains"/>
    <property type="match status" value="1"/>
</dbReference>
<reference evidence="2" key="1">
    <citation type="submission" date="2023-02" db="EMBL/GenBank/DDBJ databases">
        <title>Genome sequence of Microbacterium liquefaciens B1075.</title>
        <authorList>
            <person name="Cao J."/>
            <person name="Li X."/>
        </authorList>
    </citation>
    <scope>NUCLEOTIDE SEQUENCE</scope>
    <source>
        <strain evidence="2">B1075</strain>
    </source>
</reference>